<name>A0ABT2GF18_9MICO</name>
<dbReference type="RefSeq" id="WP_259485751.1">
    <property type="nucleotide sequence ID" value="NZ_JANTEZ010000002.1"/>
</dbReference>
<dbReference type="EMBL" id="JANTEZ010000002">
    <property type="protein sequence ID" value="MCS5714227.1"/>
    <property type="molecule type" value="Genomic_DNA"/>
</dbReference>
<keyword evidence="2" id="KW-1185">Reference proteome</keyword>
<reference evidence="1" key="1">
    <citation type="submission" date="2022-08" db="EMBL/GenBank/DDBJ databases">
        <authorList>
            <person name="Deng Y."/>
            <person name="Han X.-F."/>
            <person name="Zhang Y.-Q."/>
        </authorList>
    </citation>
    <scope>NUCLEOTIDE SEQUENCE</scope>
    <source>
        <strain evidence="1">CPCC 205716</strain>
    </source>
</reference>
<evidence type="ECO:0000313" key="2">
    <source>
        <dbReference type="Proteomes" id="UP001165580"/>
    </source>
</evidence>
<gene>
    <name evidence="1" type="ORF">NVV95_06630</name>
</gene>
<evidence type="ECO:0000313" key="1">
    <source>
        <dbReference type="EMBL" id="MCS5714227.1"/>
    </source>
</evidence>
<sequence length="157" mass="16488">MTLTSILPTLRASIPDPLAIDRWPEWTHPTTTDVIVSGVSLLRLVAICGTPCVHVAAAVVPGTHGRPSDRDQACVVVARVTAITHGGELVLDAGLTDTAACFDELRMLGRASTRHTRPFQLSGHTVQLPDDLAPGDLVAIPCGGALTCRQLRTPAAS</sequence>
<comment type="caution">
    <text evidence="1">The sequence shown here is derived from an EMBL/GenBank/DDBJ whole genome shotgun (WGS) entry which is preliminary data.</text>
</comment>
<dbReference type="Proteomes" id="UP001165580">
    <property type="component" value="Unassembled WGS sequence"/>
</dbReference>
<organism evidence="1 2">
    <name type="scientific">Herbiconiux gentiana</name>
    <dbReference type="NCBI Taxonomy" id="2970912"/>
    <lineage>
        <taxon>Bacteria</taxon>
        <taxon>Bacillati</taxon>
        <taxon>Actinomycetota</taxon>
        <taxon>Actinomycetes</taxon>
        <taxon>Micrococcales</taxon>
        <taxon>Microbacteriaceae</taxon>
        <taxon>Herbiconiux</taxon>
    </lineage>
</organism>
<protein>
    <submittedName>
        <fullName evidence="1">Uncharacterized protein</fullName>
    </submittedName>
</protein>
<accession>A0ABT2GF18</accession>
<proteinExistence type="predicted"/>